<keyword evidence="3" id="KW-0133">Cell shape</keyword>
<dbReference type="InterPro" id="IPR001182">
    <property type="entry name" value="FtsW/RodA"/>
</dbReference>
<evidence type="ECO:0000256" key="5">
    <source>
        <dbReference type="ARBA" id="ARBA00023136"/>
    </source>
</evidence>
<keyword evidence="9" id="KW-0808">Transferase</keyword>
<evidence type="ECO:0000256" key="2">
    <source>
        <dbReference type="ARBA" id="ARBA00022692"/>
    </source>
</evidence>
<dbReference type="GO" id="GO:0016740">
    <property type="term" value="F:transferase activity"/>
    <property type="evidence" value="ECO:0007669"/>
    <property type="project" value="UniProtKB-KW"/>
</dbReference>
<evidence type="ECO:0000313" key="9">
    <source>
        <dbReference type="EMBL" id="QDT54094.1"/>
    </source>
</evidence>
<keyword evidence="4 8" id="KW-1133">Transmembrane helix</keyword>
<evidence type="ECO:0000256" key="7">
    <source>
        <dbReference type="ARBA" id="ARBA00033270"/>
    </source>
</evidence>
<dbReference type="PANTHER" id="PTHR30474">
    <property type="entry name" value="CELL CYCLE PROTEIN"/>
    <property type="match status" value="1"/>
</dbReference>
<evidence type="ECO:0000256" key="3">
    <source>
        <dbReference type="ARBA" id="ARBA00022960"/>
    </source>
</evidence>
<feature type="transmembrane region" description="Helical" evidence="8">
    <location>
        <begin position="318"/>
        <end position="339"/>
    </location>
</feature>
<dbReference type="GO" id="GO:0008360">
    <property type="term" value="P:regulation of cell shape"/>
    <property type="evidence" value="ECO:0007669"/>
    <property type="project" value="UniProtKB-KW"/>
</dbReference>
<evidence type="ECO:0000256" key="1">
    <source>
        <dbReference type="ARBA" id="ARBA00004141"/>
    </source>
</evidence>
<feature type="transmembrane region" description="Helical" evidence="8">
    <location>
        <begin position="280"/>
        <end position="298"/>
    </location>
</feature>
<feature type="transmembrane region" description="Helical" evidence="8">
    <location>
        <begin position="134"/>
        <end position="150"/>
    </location>
</feature>
<name>A0A517SD83_9PLAN</name>
<dbReference type="InParanoid" id="A0A517SD83"/>
<dbReference type="InterPro" id="IPR018365">
    <property type="entry name" value="Cell_cycle_FtsW-rel_CS"/>
</dbReference>
<feature type="transmembrane region" description="Helical" evidence="8">
    <location>
        <begin position="109"/>
        <end position="128"/>
    </location>
</feature>
<dbReference type="AlphaFoldDB" id="A0A517SD83"/>
<feature type="transmembrane region" description="Helical" evidence="8">
    <location>
        <begin position="49"/>
        <end position="67"/>
    </location>
</feature>
<gene>
    <name evidence="9" type="primary">mrdB</name>
    <name evidence="9" type="ORF">Pan44_21210</name>
</gene>
<organism evidence="9 10">
    <name type="scientific">Caulifigura coniformis</name>
    <dbReference type="NCBI Taxonomy" id="2527983"/>
    <lineage>
        <taxon>Bacteria</taxon>
        <taxon>Pseudomonadati</taxon>
        <taxon>Planctomycetota</taxon>
        <taxon>Planctomycetia</taxon>
        <taxon>Planctomycetales</taxon>
        <taxon>Planctomycetaceae</taxon>
        <taxon>Caulifigura</taxon>
    </lineage>
</organism>
<reference evidence="9 10" key="1">
    <citation type="submission" date="2019-02" db="EMBL/GenBank/DDBJ databases">
        <title>Deep-cultivation of Planctomycetes and their phenomic and genomic characterization uncovers novel biology.</title>
        <authorList>
            <person name="Wiegand S."/>
            <person name="Jogler M."/>
            <person name="Boedeker C."/>
            <person name="Pinto D."/>
            <person name="Vollmers J."/>
            <person name="Rivas-Marin E."/>
            <person name="Kohn T."/>
            <person name="Peeters S.H."/>
            <person name="Heuer A."/>
            <person name="Rast P."/>
            <person name="Oberbeckmann S."/>
            <person name="Bunk B."/>
            <person name="Jeske O."/>
            <person name="Meyerdierks A."/>
            <person name="Storesund J.E."/>
            <person name="Kallscheuer N."/>
            <person name="Luecker S."/>
            <person name="Lage O.M."/>
            <person name="Pohl T."/>
            <person name="Merkel B.J."/>
            <person name="Hornburger P."/>
            <person name="Mueller R.-W."/>
            <person name="Bruemmer F."/>
            <person name="Labrenz M."/>
            <person name="Spormann A.M."/>
            <person name="Op den Camp H."/>
            <person name="Overmann J."/>
            <person name="Amann R."/>
            <person name="Jetten M.S.M."/>
            <person name="Mascher T."/>
            <person name="Medema M.H."/>
            <person name="Devos D.P."/>
            <person name="Kaster A.-K."/>
            <person name="Ovreas L."/>
            <person name="Rohde M."/>
            <person name="Galperin M.Y."/>
            <person name="Jogler C."/>
        </authorList>
    </citation>
    <scope>NUCLEOTIDE SEQUENCE [LARGE SCALE GENOMIC DNA]</scope>
    <source>
        <strain evidence="9 10">Pan44</strain>
    </source>
</reference>
<dbReference type="Proteomes" id="UP000315700">
    <property type="component" value="Chromosome"/>
</dbReference>
<dbReference type="EMBL" id="CP036271">
    <property type="protein sequence ID" value="QDT54094.1"/>
    <property type="molecule type" value="Genomic_DNA"/>
</dbReference>
<protein>
    <recommendedName>
        <fullName evidence="7">Cell wall polymerase</fullName>
    </recommendedName>
    <alternativeName>
        <fullName evidence="6">Peptidoglycan polymerase</fullName>
    </alternativeName>
</protein>
<keyword evidence="5 8" id="KW-0472">Membrane</keyword>
<feature type="transmembrane region" description="Helical" evidence="8">
    <location>
        <begin position="250"/>
        <end position="268"/>
    </location>
</feature>
<evidence type="ECO:0000256" key="4">
    <source>
        <dbReference type="ARBA" id="ARBA00022989"/>
    </source>
</evidence>
<dbReference type="PROSITE" id="PS00428">
    <property type="entry name" value="FTSW_RODA_SPOVE"/>
    <property type="match status" value="1"/>
</dbReference>
<evidence type="ECO:0000313" key="10">
    <source>
        <dbReference type="Proteomes" id="UP000315700"/>
    </source>
</evidence>
<dbReference type="GO" id="GO:0032153">
    <property type="term" value="C:cell division site"/>
    <property type="evidence" value="ECO:0007669"/>
    <property type="project" value="TreeGrafter"/>
</dbReference>
<sequence length="356" mass="37673">MLAGLAGIARGDDLYGGSPMLVRQLVWVAISTMVLAGAAAVPYRRLRGWAYPALLLALVLLVLVLLMPARNGSRSWFALGPFTFQPSEFAKLACVLAVSRYLVSARRAGSLRGLFVPLLMTLPIVVLVLREPDLGTATIFLPMLFAMLYASGARTWHLAAVMLAGAISLPLLWTELSAEQRSRITAVFRQRDGGAPARGDDYHLHQSKQVIALGGVWGSDLAGMPLAESEAYHLPAARTDFVFCLVAERWGVAGAAGVLIAYFVLIAGTLRIGGSTDDPFGRLICVGIATWLGAQVVINTGMTVGLVPITGITLPLLSYGGSSMVATCAAIGLVVNVAIRPGFEARAPFSVSRRAA</sequence>
<dbReference type="FunCoup" id="A0A517SD83">
    <property type="interactions" value="262"/>
</dbReference>
<feature type="transmembrane region" description="Helical" evidence="8">
    <location>
        <begin position="25"/>
        <end position="43"/>
    </location>
</feature>
<evidence type="ECO:0000256" key="6">
    <source>
        <dbReference type="ARBA" id="ARBA00032370"/>
    </source>
</evidence>
<dbReference type="Pfam" id="PF01098">
    <property type="entry name" value="FTSW_RODA_SPOVE"/>
    <property type="match status" value="1"/>
</dbReference>
<dbReference type="KEGG" id="ccos:Pan44_21210"/>
<evidence type="ECO:0000256" key="8">
    <source>
        <dbReference type="SAM" id="Phobius"/>
    </source>
</evidence>
<comment type="subcellular location">
    <subcellularLocation>
        <location evidence="1">Membrane</location>
        <topology evidence="1">Multi-pass membrane protein</topology>
    </subcellularLocation>
</comment>
<keyword evidence="10" id="KW-1185">Reference proteome</keyword>
<dbReference type="GO" id="GO:0051301">
    <property type="term" value="P:cell division"/>
    <property type="evidence" value="ECO:0007669"/>
    <property type="project" value="InterPro"/>
</dbReference>
<proteinExistence type="predicted"/>
<dbReference type="GO" id="GO:0015648">
    <property type="term" value="F:lipid-linked peptidoglycan transporter activity"/>
    <property type="evidence" value="ECO:0007669"/>
    <property type="project" value="TreeGrafter"/>
</dbReference>
<keyword evidence="2 8" id="KW-0812">Transmembrane</keyword>
<dbReference type="GO" id="GO:0005886">
    <property type="term" value="C:plasma membrane"/>
    <property type="evidence" value="ECO:0007669"/>
    <property type="project" value="TreeGrafter"/>
</dbReference>
<accession>A0A517SD83</accession>